<accession>A0A5B7YCG5</accession>
<dbReference type="PROSITE" id="PS00194">
    <property type="entry name" value="THIOREDOXIN_1"/>
    <property type="match status" value="1"/>
</dbReference>
<name>A0A5B7YCG5_9ALTE</name>
<dbReference type="SUPFAM" id="SSF52833">
    <property type="entry name" value="Thioredoxin-like"/>
    <property type="match status" value="1"/>
</dbReference>
<dbReference type="AlphaFoldDB" id="A0A5B7YCG5"/>
<dbReference type="Proteomes" id="UP000304912">
    <property type="component" value="Chromosome"/>
</dbReference>
<evidence type="ECO:0000313" key="3">
    <source>
        <dbReference type="EMBL" id="QCZ93387.1"/>
    </source>
</evidence>
<dbReference type="Pfam" id="PF00578">
    <property type="entry name" value="AhpC-TSA"/>
    <property type="match status" value="1"/>
</dbReference>
<reference evidence="3 4" key="1">
    <citation type="submission" date="2019-04" db="EMBL/GenBank/DDBJ databases">
        <title>Salinimonas iocasae sp. nov., a halophilic bacterium isolated from the outer tube casing of tubeworms in Okinawa Trough.</title>
        <authorList>
            <person name="Zhang H."/>
            <person name="Wang H."/>
            <person name="Li C."/>
        </authorList>
    </citation>
    <scope>NUCLEOTIDE SEQUENCE [LARGE SCALE GENOMIC DNA]</scope>
    <source>
        <strain evidence="3 4">KX18D6</strain>
    </source>
</reference>
<dbReference type="OrthoDB" id="9799347at2"/>
<dbReference type="PANTHER" id="PTHR42852:SF13">
    <property type="entry name" value="PROTEIN DIPZ"/>
    <property type="match status" value="1"/>
</dbReference>
<dbReference type="PANTHER" id="PTHR42852">
    <property type="entry name" value="THIOL:DISULFIDE INTERCHANGE PROTEIN DSBE"/>
    <property type="match status" value="1"/>
</dbReference>
<dbReference type="Gene3D" id="3.40.30.10">
    <property type="entry name" value="Glutaredoxin"/>
    <property type="match status" value="1"/>
</dbReference>
<dbReference type="PROSITE" id="PS51352">
    <property type="entry name" value="THIOREDOXIN_2"/>
    <property type="match status" value="1"/>
</dbReference>
<evidence type="ECO:0000313" key="4">
    <source>
        <dbReference type="Proteomes" id="UP000304912"/>
    </source>
</evidence>
<evidence type="ECO:0000259" key="2">
    <source>
        <dbReference type="PROSITE" id="PS51352"/>
    </source>
</evidence>
<dbReference type="GO" id="GO:0015036">
    <property type="term" value="F:disulfide oxidoreductase activity"/>
    <property type="evidence" value="ECO:0007669"/>
    <property type="project" value="UniProtKB-ARBA"/>
</dbReference>
<dbReference type="InterPro" id="IPR050553">
    <property type="entry name" value="Thioredoxin_ResA/DsbE_sf"/>
</dbReference>
<organism evidence="3 4">
    <name type="scientific">Salinimonas iocasae</name>
    <dbReference type="NCBI Taxonomy" id="2572577"/>
    <lineage>
        <taxon>Bacteria</taxon>
        <taxon>Pseudomonadati</taxon>
        <taxon>Pseudomonadota</taxon>
        <taxon>Gammaproteobacteria</taxon>
        <taxon>Alteromonadales</taxon>
        <taxon>Alteromonadaceae</taxon>
        <taxon>Alteromonas/Salinimonas group</taxon>
        <taxon>Salinimonas</taxon>
    </lineage>
</organism>
<dbReference type="InterPro" id="IPR017937">
    <property type="entry name" value="Thioredoxin_CS"/>
</dbReference>
<protein>
    <submittedName>
        <fullName evidence="3">TlpA family protein disulfide reductase</fullName>
    </submittedName>
</protein>
<dbReference type="EMBL" id="CP039852">
    <property type="protein sequence ID" value="QCZ93387.1"/>
    <property type="molecule type" value="Genomic_DNA"/>
</dbReference>
<dbReference type="CDD" id="cd02966">
    <property type="entry name" value="TlpA_like_family"/>
    <property type="match status" value="1"/>
</dbReference>
<feature type="domain" description="Thioredoxin" evidence="2">
    <location>
        <begin position="34"/>
        <end position="170"/>
    </location>
</feature>
<dbReference type="GO" id="GO:0016209">
    <property type="term" value="F:antioxidant activity"/>
    <property type="evidence" value="ECO:0007669"/>
    <property type="project" value="InterPro"/>
</dbReference>
<dbReference type="InterPro" id="IPR013766">
    <property type="entry name" value="Thioredoxin_domain"/>
</dbReference>
<sequence length="173" mass="19294">MTMQGKKKNFKHTGVGKKLLFFTVGLLALTGGILVNSESEPDFTTVSGQHYNWEALEGQWVVLNYFAPWCAPCLNEMPELNNFARAVPADTRMFIINYDPADKIKASALKEKYSIDAEMIISLPAPRMPMPPPAALPATYIVNPQGEIARQIRGEVSETKLREVLERLKSQAL</sequence>
<dbReference type="InterPro" id="IPR000866">
    <property type="entry name" value="AhpC/TSA"/>
</dbReference>
<keyword evidence="1" id="KW-0676">Redox-active center</keyword>
<proteinExistence type="predicted"/>
<dbReference type="RefSeq" id="WP_139756132.1">
    <property type="nucleotide sequence ID" value="NZ_CP039852.1"/>
</dbReference>
<dbReference type="KEGG" id="salk:FBQ74_07750"/>
<gene>
    <name evidence="3" type="ORF">FBQ74_07750</name>
</gene>
<evidence type="ECO:0000256" key="1">
    <source>
        <dbReference type="ARBA" id="ARBA00023284"/>
    </source>
</evidence>
<dbReference type="InterPro" id="IPR036249">
    <property type="entry name" value="Thioredoxin-like_sf"/>
</dbReference>
<keyword evidence="4" id="KW-1185">Reference proteome</keyword>